<keyword evidence="5 6" id="KW-0472">Membrane</keyword>
<evidence type="ECO:0000256" key="5">
    <source>
        <dbReference type="ARBA" id="ARBA00023136"/>
    </source>
</evidence>
<dbReference type="PANTHER" id="PTHR33529:SF6">
    <property type="entry name" value="YJGP_YJGQ FAMILY PERMEASE"/>
    <property type="match status" value="1"/>
</dbReference>
<comment type="subcellular location">
    <subcellularLocation>
        <location evidence="1">Cell membrane</location>
        <topology evidence="1">Multi-pass membrane protein</topology>
    </subcellularLocation>
</comment>
<evidence type="ECO:0000256" key="6">
    <source>
        <dbReference type="SAM" id="Phobius"/>
    </source>
</evidence>
<dbReference type="InterPro" id="IPR005495">
    <property type="entry name" value="LptG/LptF_permease"/>
</dbReference>
<evidence type="ECO:0000256" key="2">
    <source>
        <dbReference type="ARBA" id="ARBA00022475"/>
    </source>
</evidence>
<dbReference type="RefSeq" id="WP_149569467.1">
    <property type="nucleotide sequence ID" value="NZ_CP035807.1"/>
</dbReference>
<evidence type="ECO:0000256" key="1">
    <source>
        <dbReference type="ARBA" id="ARBA00004651"/>
    </source>
</evidence>
<proteinExistence type="predicted"/>
<sequence length="362" mass="42222">MKYLHSMLLKLFIPTFLGAVTFFVVLLEVIDLFSNISNYINEDVPLLVILQIVFFYIPKAINTSLPMALLFSISFTLGNLYSNNELIAIFASGIKLFRFVYPLILFGLILSIFGFYFDDKVVIQTYSKKNELQDRALSRVKSFDNHNVALTNKDRSVIYYIKYYNDTKKSLSDIIIIERDIRNRLIQRVDAKIAYWKNQTWEFQDTLIYKLEDNNDYFTVTNRAKYINNKYSLTPESFKDPIKDISEMDLETSRKWIELLKTTGKTHRAMEDYMEYLKRYTMTLTPLIVAFLSCALGGKFKKNVLLMSLLSSLSISVCYYVFQMITVEVSLRVEYIPPLMGAWAPFILFTIIGLVQFKKAKT</sequence>
<feature type="transmembrane region" description="Helical" evidence="6">
    <location>
        <begin position="280"/>
        <end position="297"/>
    </location>
</feature>
<feature type="transmembrane region" description="Helical" evidence="6">
    <location>
        <begin position="304"/>
        <end position="323"/>
    </location>
</feature>
<dbReference type="GO" id="GO:0043190">
    <property type="term" value="C:ATP-binding cassette (ABC) transporter complex"/>
    <property type="evidence" value="ECO:0007669"/>
    <property type="project" value="TreeGrafter"/>
</dbReference>
<evidence type="ECO:0000313" key="8">
    <source>
        <dbReference type="Proteomes" id="UP000323824"/>
    </source>
</evidence>
<dbReference type="OrthoDB" id="369108at2"/>
<feature type="transmembrane region" description="Helical" evidence="6">
    <location>
        <begin position="96"/>
        <end position="117"/>
    </location>
</feature>
<dbReference type="Pfam" id="PF03739">
    <property type="entry name" value="LptF_LptG"/>
    <property type="match status" value="1"/>
</dbReference>
<name>A0A5C1QI74_9SPIO</name>
<feature type="transmembrane region" description="Helical" evidence="6">
    <location>
        <begin position="12"/>
        <end position="32"/>
    </location>
</feature>
<evidence type="ECO:0000256" key="3">
    <source>
        <dbReference type="ARBA" id="ARBA00022692"/>
    </source>
</evidence>
<reference evidence="7 8" key="2">
    <citation type="submission" date="2019-09" db="EMBL/GenBank/DDBJ databases">
        <title>Complete Genome Sequence and Methylome Analysis of free living Spirochaetas.</title>
        <authorList>
            <person name="Leshcheva N."/>
            <person name="Mikheeva N."/>
        </authorList>
    </citation>
    <scope>NUCLEOTIDE SEQUENCE [LARGE SCALE GENOMIC DNA]</scope>
    <source>
        <strain evidence="7 8">P</strain>
    </source>
</reference>
<keyword evidence="3 6" id="KW-0812">Transmembrane</keyword>
<feature type="transmembrane region" description="Helical" evidence="6">
    <location>
        <begin position="335"/>
        <end position="357"/>
    </location>
</feature>
<dbReference type="KEGG" id="sper:EW093_16575"/>
<dbReference type="PANTHER" id="PTHR33529">
    <property type="entry name" value="SLR0882 PROTEIN-RELATED"/>
    <property type="match status" value="1"/>
</dbReference>
<keyword evidence="8" id="KW-1185">Reference proteome</keyword>
<keyword evidence="4 6" id="KW-1133">Transmembrane helix</keyword>
<dbReference type="AlphaFoldDB" id="A0A5C1QI74"/>
<accession>A0A5C1QI74</accession>
<organism evidence="7 8">
    <name type="scientific">Thiospirochaeta perfilievii</name>
    <dbReference type="NCBI Taxonomy" id="252967"/>
    <lineage>
        <taxon>Bacteria</taxon>
        <taxon>Pseudomonadati</taxon>
        <taxon>Spirochaetota</taxon>
        <taxon>Spirochaetia</taxon>
        <taxon>Spirochaetales</taxon>
        <taxon>Spirochaetaceae</taxon>
        <taxon>Thiospirochaeta</taxon>
    </lineage>
</organism>
<evidence type="ECO:0000256" key="4">
    <source>
        <dbReference type="ARBA" id="ARBA00022989"/>
    </source>
</evidence>
<reference evidence="7 8" key="1">
    <citation type="submission" date="2019-02" db="EMBL/GenBank/DDBJ databases">
        <authorList>
            <person name="Fomenkov A."/>
            <person name="Dubinina G."/>
            <person name="Grabovich M."/>
            <person name="Vincze T."/>
            <person name="Roberts R.J."/>
        </authorList>
    </citation>
    <scope>NUCLEOTIDE SEQUENCE [LARGE SCALE GENOMIC DNA]</scope>
    <source>
        <strain evidence="7 8">P</strain>
    </source>
</reference>
<protein>
    <submittedName>
        <fullName evidence="7">YjgP/YjgQ family permease</fullName>
    </submittedName>
</protein>
<dbReference type="Proteomes" id="UP000323824">
    <property type="component" value="Chromosome"/>
</dbReference>
<feature type="transmembrane region" description="Helical" evidence="6">
    <location>
        <begin position="67"/>
        <end position="84"/>
    </location>
</feature>
<gene>
    <name evidence="7" type="ORF">EW093_16575</name>
</gene>
<keyword evidence="2" id="KW-1003">Cell membrane</keyword>
<evidence type="ECO:0000313" key="7">
    <source>
        <dbReference type="EMBL" id="QEN06234.1"/>
    </source>
</evidence>
<dbReference type="EMBL" id="CP035807">
    <property type="protein sequence ID" value="QEN06234.1"/>
    <property type="molecule type" value="Genomic_DNA"/>
</dbReference>
<dbReference type="GO" id="GO:0015920">
    <property type="term" value="P:lipopolysaccharide transport"/>
    <property type="evidence" value="ECO:0007669"/>
    <property type="project" value="TreeGrafter"/>
</dbReference>